<dbReference type="Pfam" id="PF13385">
    <property type="entry name" value="Laminin_G_3"/>
    <property type="match status" value="1"/>
</dbReference>
<keyword evidence="1" id="KW-0732">Signal</keyword>
<evidence type="ECO:0000256" key="1">
    <source>
        <dbReference type="ARBA" id="ARBA00022729"/>
    </source>
</evidence>
<organism evidence="5 6">
    <name type="scientific">Actinoallomurus acaciae</name>
    <dbReference type="NCBI Taxonomy" id="502577"/>
    <lineage>
        <taxon>Bacteria</taxon>
        <taxon>Bacillati</taxon>
        <taxon>Actinomycetota</taxon>
        <taxon>Actinomycetes</taxon>
        <taxon>Streptosporangiales</taxon>
        <taxon>Thermomonosporaceae</taxon>
        <taxon>Actinoallomurus</taxon>
    </lineage>
</organism>
<evidence type="ECO:0000259" key="3">
    <source>
        <dbReference type="SMART" id="SM00282"/>
    </source>
</evidence>
<accession>A0ABV5Y9G5</accession>
<comment type="caution">
    <text evidence="5">The sequence shown here is derived from an EMBL/GenBank/DDBJ whole genome shotgun (WGS) entry which is preliminary data.</text>
</comment>
<evidence type="ECO:0000256" key="2">
    <source>
        <dbReference type="ARBA" id="ARBA00023157"/>
    </source>
</evidence>
<dbReference type="SMART" id="SM00282">
    <property type="entry name" value="LamG"/>
    <property type="match status" value="1"/>
</dbReference>
<protein>
    <submittedName>
        <fullName evidence="5">LamG domain-containing protein</fullName>
    </submittedName>
</protein>
<evidence type="ECO:0000313" key="5">
    <source>
        <dbReference type="EMBL" id="MFB9831673.1"/>
    </source>
</evidence>
<dbReference type="InterPro" id="IPR013320">
    <property type="entry name" value="ConA-like_dom_sf"/>
</dbReference>
<keyword evidence="6" id="KW-1185">Reference proteome</keyword>
<dbReference type="SUPFAM" id="SSF49899">
    <property type="entry name" value="Concanavalin A-like lectins/glucanases"/>
    <property type="match status" value="1"/>
</dbReference>
<dbReference type="CDD" id="cd00110">
    <property type="entry name" value="LamG"/>
    <property type="match status" value="1"/>
</dbReference>
<dbReference type="InterPro" id="IPR001791">
    <property type="entry name" value="Laminin_G"/>
</dbReference>
<keyword evidence="2" id="KW-1015">Disulfide bond</keyword>
<dbReference type="Gene3D" id="2.60.120.200">
    <property type="match status" value="1"/>
</dbReference>
<dbReference type="InterPro" id="IPR006558">
    <property type="entry name" value="LamG-like"/>
</dbReference>
<proteinExistence type="predicted"/>
<sequence length="188" mass="20406">MTSPSEFDGIDDYIQVPWNESLDLGAGDFTWSARIRYSDTTGTHSILWAYQVGSGAPQIWLRAEPANNRLIAIMGTGNGTPTVTTAQAYNDGQWHDVVLRRTAGQVTLSVDGQATSVADPGGSVTEGKQFAIDGIDVGQRLDGAQRFHGSISDVRIYDRAVPDDRLATARSGLRLWLPLDRIDTKDQG</sequence>
<dbReference type="Proteomes" id="UP001589627">
    <property type="component" value="Unassembled WGS sequence"/>
</dbReference>
<name>A0ABV5Y9G5_9ACTN</name>
<gene>
    <name evidence="5" type="ORF">ACFFNX_05650</name>
</gene>
<reference evidence="5 6" key="1">
    <citation type="submission" date="2024-09" db="EMBL/GenBank/DDBJ databases">
        <authorList>
            <person name="Sun Q."/>
            <person name="Mori K."/>
        </authorList>
    </citation>
    <scope>NUCLEOTIDE SEQUENCE [LARGE SCALE GENOMIC DNA]</scope>
    <source>
        <strain evidence="5 6">TBRC 0563</strain>
    </source>
</reference>
<dbReference type="EMBL" id="JBHLZP010000024">
    <property type="protein sequence ID" value="MFB9831673.1"/>
    <property type="molecule type" value="Genomic_DNA"/>
</dbReference>
<evidence type="ECO:0000259" key="4">
    <source>
        <dbReference type="SMART" id="SM00560"/>
    </source>
</evidence>
<dbReference type="SMART" id="SM00560">
    <property type="entry name" value="LamGL"/>
    <property type="match status" value="1"/>
</dbReference>
<feature type="domain" description="LamG-like jellyroll fold" evidence="4">
    <location>
        <begin position="27"/>
        <end position="164"/>
    </location>
</feature>
<feature type="domain" description="Laminin G" evidence="3">
    <location>
        <begin position="27"/>
        <end position="159"/>
    </location>
</feature>
<dbReference type="RefSeq" id="WP_378196250.1">
    <property type="nucleotide sequence ID" value="NZ_JBHLZP010000024.1"/>
</dbReference>
<evidence type="ECO:0000313" key="6">
    <source>
        <dbReference type="Proteomes" id="UP001589627"/>
    </source>
</evidence>